<keyword evidence="4" id="KW-0813">Transport</keyword>
<evidence type="ECO:0000256" key="1">
    <source>
        <dbReference type="ARBA" id="ARBA00004413"/>
    </source>
</evidence>
<feature type="domain" description="SRP54-type proteins GTP-binding" evidence="15">
    <location>
        <begin position="161"/>
        <end position="352"/>
    </location>
</feature>
<evidence type="ECO:0000259" key="14">
    <source>
        <dbReference type="SMART" id="SM00382"/>
    </source>
</evidence>
<comment type="subcellular location">
    <subcellularLocation>
        <location evidence="1">Cell membrane</location>
        <topology evidence="1">Peripheral membrane protein</topology>
        <orientation evidence="1">Cytoplasmic side</orientation>
    </subcellularLocation>
</comment>
<reference evidence="16 17" key="1">
    <citation type="submission" date="2016-10" db="EMBL/GenBank/DDBJ databases">
        <authorList>
            <person name="de Groot N.N."/>
        </authorList>
    </citation>
    <scope>NUCLEOTIDE SEQUENCE [LARGE SCALE GENOMIC DNA]</scope>
    <source>
        <strain evidence="16 17">DSM 9990</strain>
    </source>
</reference>
<evidence type="ECO:0000256" key="8">
    <source>
        <dbReference type="ARBA" id="ARBA00022927"/>
    </source>
</evidence>
<dbReference type="GO" id="GO:0005047">
    <property type="term" value="F:signal recognition particle binding"/>
    <property type="evidence" value="ECO:0007669"/>
    <property type="project" value="TreeGrafter"/>
</dbReference>
<dbReference type="Proteomes" id="UP000199611">
    <property type="component" value="Unassembled WGS sequence"/>
</dbReference>
<evidence type="ECO:0000256" key="11">
    <source>
        <dbReference type="ARBA" id="ARBA00023225"/>
    </source>
</evidence>
<keyword evidence="5" id="KW-1003">Cell membrane</keyword>
<evidence type="ECO:0000256" key="12">
    <source>
        <dbReference type="ARBA" id="ARBA00025337"/>
    </source>
</evidence>
<dbReference type="Gene3D" id="3.40.50.300">
    <property type="entry name" value="P-loop containing nucleotide triphosphate hydrolases"/>
    <property type="match status" value="1"/>
</dbReference>
<keyword evidence="8" id="KW-0653">Protein transport</keyword>
<keyword evidence="16" id="KW-0282">Flagellum</keyword>
<dbReference type="GO" id="GO:0003924">
    <property type="term" value="F:GTPase activity"/>
    <property type="evidence" value="ECO:0007669"/>
    <property type="project" value="InterPro"/>
</dbReference>
<evidence type="ECO:0000259" key="15">
    <source>
        <dbReference type="SMART" id="SM00962"/>
    </source>
</evidence>
<keyword evidence="9" id="KW-0342">GTP-binding</keyword>
<dbReference type="SMART" id="SM00962">
    <property type="entry name" value="SRP54"/>
    <property type="match status" value="1"/>
</dbReference>
<dbReference type="InterPro" id="IPR000897">
    <property type="entry name" value="SRP54_GTPase_dom"/>
</dbReference>
<evidence type="ECO:0000256" key="2">
    <source>
        <dbReference type="ARBA" id="ARBA00008531"/>
    </source>
</evidence>
<dbReference type="InterPro" id="IPR003593">
    <property type="entry name" value="AAA+_ATPase"/>
</dbReference>
<dbReference type="GO" id="GO:0015031">
    <property type="term" value="P:protein transport"/>
    <property type="evidence" value="ECO:0007669"/>
    <property type="project" value="UniProtKB-KW"/>
</dbReference>
<dbReference type="PANTHER" id="PTHR43134">
    <property type="entry name" value="SIGNAL RECOGNITION PARTICLE RECEPTOR SUBUNIT ALPHA"/>
    <property type="match status" value="1"/>
</dbReference>
<keyword evidence="6" id="KW-0547">Nucleotide-binding</keyword>
<dbReference type="STRING" id="39841.SAMN05660836_00405"/>
<evidence type="ECO:0000256" key="4">
    <source>
        <dbReference type="ARBA" id="ARBA00022448"/>
    </source>
</evidence>
<dbReference type="SMART" id="SM00382">
    <property type="entry name" value="AAA"/>
    <property type="match status" value="1"/>
</dbReference>
<evidence type="ECO:0000313" key="17">
    <source>
        <dbReference type="Proteomes" id="UP000199611"/>
    </source>
</evidence>
<evidence type="ECO:0000256" key="7">
    <source>
        <dbReference type="ARBA" id="ARBA00022795"/>
    </source>
</evidence>
<evidence type="ECO:0000256" key="10">
    <source>
        <dbReference type="ARBA" id="ARBA00023136"/>
    </source>
</evidence>
<keyword evidence="17" id="KW-1185">Reference proteome</keyword>
<dbReference type="GO" id="GO:0005886">
    <property type="term" value="C:plasma membrane"/>
    <property type="evidence" value="ECO:0007669"/>
    <property type="project" value="UniProtKB-SubCell"/>
</dbReference>
<comment type="function">
    <text evidence="12">Necessary for flagellar biosynthesis. May be involved in translocation of the flagellum.</text>
</comment>
<keyword evidence="11" id="KW-1006">Bacterial flagellum protein export</keyword>
<evidence type="ECO:0000256" key="5">
    <source>
        <dbReference type="ARBA" id="ARBA00022475"/>
    </source>
</evidence>
<dbReference type="AlphaFoldDB" id="A0A1I4R667"/>
<dbReference type="GO" id="GO:0044781">
    <property type="term" value="P:bacterial-type flagellum organization"/>
    <property type="evidence" value="ECO:0007669"/>
    <property type="project" value="UniProtKB-KW"/>
</dbReference>
<keyword evidence="16" id="KW-0966">Cell projection</keyword>
<evidence type="ECO:0000256" key="6">
    <source>
        <dbReference type="ARBA" id="ARBA00022741"/>
    </source>
</evidence>
<dbReference type="SUPFAM" id="SSF52540">
    <property type="entry name" value="P-loop containing nucleoside triphosphate hydrolases"/>
    <property type="match status" value="1"/>
</dbReference>
<feature type="domain" description="AAA+ ATPase" evidence="14">
    <location>
        <begin position="160"/>
        <end position="325"/>
    </location>
</feature>
<dbReference type="GO" id="GO:0006614">
    <property type="term" value="P:SRP-dependent cotranslational protein targeting to membrane"/>
    <property type="evidence" value="ECO:0007669"/>
    <property type="project" value="InterPro"/>
</dbReference>
<organism evidence="16 17">
    <name type="scientific">Thermodesulforhabdus norvegica</name>
    <dbReference type="NCBI Taxonomy" id="39841"/>
    <lineage>
        <taxon>Bacteria</taxon>
        <taxon>Pseudomonadati</taxon>
        <taxon>Thermodesulfobacteriota</taxon>
        <taxon>Syntrophobacteria</taxon>
        <taxon>Syntrophobacterales</taxon>
        <taxon>Thermodesulforhabdaceae</taxon>
        <taxon>Thermodesulforhabdus</taxon>
    </lineage>
</organism>
<evidence type="ECO:0000256" key="13">
    <source>
        <dbReference type="ARBA" id="ARBA00030866"/>
    </source>
</evidence>
<dbReference type="InterPro" id="IPR047040">
    <property type="entry name" value="FlhF__GTPase_dom"/>
</dbReference>
<accession>A0A1I4R667</accession>
<dbReference type="GO" id="GO:0005525">
    <property type="term" value="F:GTP binding"/>
    <property type="evidence" value="ECO:0007669"/>
    <property type="project" value="UniProtKB-KW"/>
</dbReference>
<evidence type="ECO:0000313" key="16">
    <source>
        <dbReference type="EMBL" id="SFM47403.1"/>
    </source>
</evidence>
<dbReference type="FunFam" id="3.40.50.300:FF:000695">
    <property type="entry name" value="Flagellar biosynthesis regulator FlhF"/>
    <property type="match status" value="1"/>
</dbReference>
<keyword evidence="10" id="KW-0472">Membrane</keyword>
<dbReference type="Pfam" id="PF00448">
    <property type="entry name" value="SRP54"/>
    <property type="match status" value="1"/>
</dbReference>
<evidence type="ECO:0000256" key="3">
    <source>
        <dbReference type="ARBA" id="ARBA00014919"/>
    </source>
</evidence>
<dbReference type="CDD" id="cd17873">
    <property type="entry name" value="FlhF"/>
    <property type="match status" value="1"/>
</dbReference>
<keyword evidence="16" id="KW-0969">Cilium</keyword>
<dbReference type="PANTHER" id="PTHR43134:SF3">
    <property type="entry name" value="FLAGELLAR BIOSYNTHESIS PROTEIN FLHF"/>
    <property type="match status" value="1"/>
</dbReference>
<protein>
    <recommendedName>
        <fullName evidence="3">Flagellar biosynthesis protein FlhF</fullName>
    </recommendedName>
    <alternativeName>
        <fullName evidence="13">Flagella-associated GTP-binding protein</fullName>
    </alternativeName>
</protein>
<comment type="similarity">
    <text evidence="2">Belongs to the GTP-binding SRP family.</text>
</comment>
<gene>
    <name evidence="16" type="ORF">SAMN05660836_00405</name>
</gene>
<dbReference type="RefSeq" id="WP_177193490.1">
    <property type="nucleotide sequence ID" value="NZ_FOUU01000001.1"/>
</dbReference>
<name>A0A1I4R667_9BACT</name>
<evidence type="ECO:0000256" key="9">
    <source>
        <dbReference type="ARBA" id="ARBA00023134"/>
    </source>
</evidence>
<dbReference type="InterPro" id="IPR027417">
    <property type="entry name" value="P-loop_NTPase"/>
</dbReference>
<dbReference type="Gene3D" id="1.20.120.1380">
    <property type="entry name" value="Flagellar FlhF biosynthesis protein, N domain"/>
    <property type="match status" value="1"/>
</dbReference>
<keyword evidence="7" id="KW-1005">Bacterial flagellum biogenesis</keyword>
<sequence length="364" mass="41290">MKEALELLKEDLGPDAVILDHRKVMLPDGKHVFEVRAATDNVDRMALAEKNNFPALSADTGELKRELEEIKDFLSLLVSTKQTFAELQRHRNLSELYHYLLMQELDEKKIYLFLTRAVKLLNGRLEDRGKLVTAFCQQLLKYIKVIQPLSNLTAEKIDKTDEVWAFVGPTGAGKTTTLAKLAARLKRDRGYRVGIVSLDTYRVGAYDQIKSYADIMGLPLMVAQSGEELNFARRQLRDCDILLIDTMGRNYMNKKHVDELLKCFEGGGRIKYFLVLSANMKDKDMMKLIAQFGPFEPCGLIFTKLDETVTYGNMVNQLLRYPYPLAFLCAGQRVPEDIEEANKRQIVKLLFPGSQGKLSGKGVA</sequence>
<proteinExistence type="inferred from homology"/>
<dbReference type="EMBL" id="FOUU01000001">
    <property type="protein sequence ID" value="SFM47403.1"/>
    <property type="molecule type" value="Genomic_DNA"/>
</dbReference>